<evidence type="ECO:0000313" key="2">
    <source>
        <dbReference type="Proteomes" id="UP000003160"/>
    </source>
</evidence>
<proteinExistence type="predicted"/>
<organism evidence="1 2">
    <name type="scientific">Hallella bergensis DSM 17361</name>
    <dbReference type="NCBI Taxonomy" id="585502"/>
    <lineage>
        <taxon>Bacteria</taxon>
        <taxon>Pseudomonadati</taxon>
        <taxon>Bacteroidota</taxon>
        <taxon>Bacteroidia</taxon>
        <taxon>Bacteroidales</taxon>
        <taxon>Prevotellaceae</taxon>
        <taxon>Hallella</taxon>
    </lineage>
</organism>
<gene>
    <name evidence="1" type="ORF">HMPREF0645_0674</name>
</gene>
<keyword evidence="2" id="KW-1185">Reference proteome</keyword>
<evidence type="ECO:0000313" key="1">
    <source>
        <dbReference type="EMBL" id="EFA44878.1"/>
    </source>
</evidence>
<reference evidence="1 2" key="1">
    <citation type="submission" date="2009-10" db="EMBL/GenBank/DDBJ databases">
        <authorList>
            <person name="Qin X."/>
            <person name="Bachman B."/>
            <person name="Battles P."/>
            <person name="Bell A."/>
            <person name="Bess C."/>
            <person name="Bickham C."/>
            <person name="Chaboub L."/>
            <person name="Chen D."/>
            <person name="Coyle M."/>
            <person name="Deiros D.R."/>
            <person name="Dinh H."/>
            <person name="Forbes L."/>
            <person name="Fowler G."/>
            <person name="Francisco L."/>
            <person name="Fu Q."/>
            <person name="Gubbala S."/>
            <person name="Hale W."/>
            <person name="Han Y."/>
            <person name="Hemphill L."/>
            <person name="Highlander S.K."/>
            <person name="Hirani K."/>
            <person name="Hogues M."/>
            <person name="Jackson L."/>
            <person name="Jakkamsetti A."/>
            <person name="Javaid M."/>
            <person name="Jiang H."/>
            <person name="Korchina V."/>
            <person name="Kovar C."/>
            <person name="Lara F."/>
            <person name="Lee S."/>
            <person name="Mata R."/>
            <person name="Mathew T."/>
            <person name="Moen C."/>
            <person name="Morales K."/>
            <person name="Munidasa M."/>
            <person name="Nazareth L."/>
            <person name="Ngo R."/>
            <person name="Nguyen L."/>
            <person name="Okwuonu G."/>
            <person name="Ongeri F."/>
            <person name="Patil S."/>
            <person name="Petrosino J."/>
            <person name="Pham C."/>
            <person name="Pham P."/>
            <person name="Pu L.-L."/>
            <person name="Puazo M."/>
            <person name="Raj R."/>
            <person name="Reid J."/>
            <person name="Rouhana J."/>
            <person name="Saada N."/>
            <person name="Shang Y."/>
            <person name="Simmons D."/>
            <person name="Thornton R."/>
            <person name="Warren J."/>
            <person name="Weissenberger G."/>
            <person name="Zhang J."/>
            <person name="Zhang L."/>
            <person name="Zhou C."/>
            <person name="Zhu D."/>
            <person name="Muzny D."/>
            <person name="Worley K."/>
            <person name="Gibbs R."/>
        </authorList>
    </citation>
    <scope>NUCLEOTIDE SEQUENCE [LARGE SCALE GENOMIC DNA]</scope>
    <source>
        <strain evidence="1 2">DSM 17361</strain>
    </source>
</reference>
<dbReference type="Proteomes" id="UP000003160">
    <property type="component" value="Unassembled WGS sequence"/>
</dbReference>
<protein>
    <submittedName>
        <fullName evidence="1">Uncharacterized protein</fullName>
    </submittedName>
</protein>
<dbReference type="AlphaFoldDB" id="D1PUN9"/>
<dbReference type="HOGENOM" id="CLU_3294160_0_0_10"/>
<sequence>MGFVHVFYDSFRLVYQNFYVPLQPIRIRITSAFCFGGAIR</sequence>
<name>D1PUN9_9BACT</name>
<dbReference type="EMBL" id="ACKS01000031">
    <property type="protein sequence ID" value="EFA44878.1"/>
    <property type="molecule type" value="Genomic_DNA"/>
</dbReference>
<accession>D1PUN9</accession>
<comment type="caution">
    <text evidence="1">The sequence shown here is derived from an EMBL/GenBank/DDBJ whole genome shotgun (WGS) entry which is preliminary data.</text>
</comment>